<protein>
    <recommendedName>
        <fullName evidence="4">Sel1 repeat family protein</fullName>
    </recommendedName>
</protein>
<evidence type="ECO:0000313" key="2">
    <source>
        <dbReference type="EMBL" id="AWA30795.1"/>
    </source>
</evidence>
<accession>A0A2S0RGP6</accession>
<gene>
    <name evidence="2" type="ORF">HYN48_12290</name>
</gene>
<dbReference type="KEGG" id="fmg:HYN48_12290"/>
<keyword evidence="3" id="KW-1185">Reference proteome</keyword>
<keyword evidence="1" id="KW-0732">Signal</keyword>
<feature type="signal peptide" evidence="1">
    <location>
        <begin position="1"/>
        <end position="18"/>
    </location>
</feature>
<evidence type="ECO:0008006" key="4">
    <source>
        <dbReference type="Google" id="ProtNLM"/>
    </source>
</evidence>
<dbReference type="AlphaFoldDB" id="A0A2S0RGP6"/>
<proteinExistence type="predicted"/>
<evidence type="ECO:0000313" key="3">
    <source>
        <dbReference type="Proteomes" id="UP000244193"/>
    </source>
</evidence>
<dbReference type="EMBL" id="CP028811">
    <property type="protein sequence ID" value="AWA30795.1"/>
    <property type="molecule type" value="Genomic_DNA"/>
</dbReference>
<feature type="chain" id="PRO_5015409634" description="Sel1 repeat family protein" evidence="1">
    <location>
        <begin position="19"/>
        <end position="165"/>
    </location>
</feature>
<dbReference type="Proteomes" id="UP000244193">
    <property type="component" value="Chromosome"/>
</dbReference>
<sequence length="165" mass="19375">MRTAVLILLMLLSCPAFAQKEILYTQRQFDSDTCCWRELARSGRYLQGAALIAAYLKDGKPQRRQALYWHAGQLYALGGDNSMALRYFGKTTNILYRYLGDEDARMWYFYVNGVKAFLKRDRQKLLKIISIWKRKFLGNLNYNQLLLLSEHWDMRYAEALDLPKG</sequence>
<organism evidence="2 3">
    <name type="scientific">Flavobacterium magnum</name>
    <dbReference type="NCBI Taxonomy" id="2162713"/>
    <lineage>
        <taxon>Bacteria</taxon>
        <taxon>Pseudomonadati</taxon>
        <taxon>Bacteroidota</taxon>
        <taxon>Flavobacteriia</taxon>
        <taxon>Flavobacteriales</taxon>
        <taxon>Flavobacteriaceae</taxon>
        <taxon>Flavobacterium</taxon>
    </lineage>
</organism>
<evidence type="ECO:0000256" key="1">
    <source>
        <dbReference type="SAM" id="SignalP"/>
    </source>
</evidence>
<name>A0A2S0RGP6_9FLAO</name>
<reference evidence="2 3" key="1">
    <citation type="submission" date="2018-04" db="EMBL/GenBank/DDBJ databases">
        <title>Genome sequencing of Flavobacterium sp. HYN0048.</title>
        <authorList>
            <person name="Yi H."/>
            <person name="Baek C."/>
        </authorList>
    </citation>
    <scope>NUCLEOTIDE SEQUENCE [LARGE SCALE GENOMIC DNA]</scope>
    <source>
        <strain evidence="2 3">HYN0048</strain>
    </source>
</reference>